<feature type="compositionally biased region" description="Polar residues" evidence="1">
    <location>
        <begin position="78"/>
        <end position="90"/>
    </location>
</feature>
<evidence type="ECO:0000256" key="1">
    <source>
        <dbReference type="SAM" id="MobiDB-lite"/>
    </source>
</evidence>
<keyword evidence="3" id="KW-1185">Reference proteome</keyword>
<dbReference type="AlphaFoldDB" id="A0A7G2CDE9"/>
<reference evidence="2 3" key="1">
    <citation type="submission" date="2020-08" db="EMBL/GenBank/DDBJ databases">
        <authorList>
            <person name="Newling K."/>
            <person name="Davey J."/>
            <person name="Forrester S."/>
        </authorList>
    </citation>
    <scope>NUCLEOTIDE SEQUENCE [LARGE SCALE GENOMIC DNA]</scope>
    <source>
        <strain evidence="3">Crithidia deanei Carvalho (ATCC PRA-265)</strain>
    </source>
</reference>
<sequence>MGRDPQVFADITQVYEGIVSSFLTNSDNLSDDEVVNILMEIKPFIDDLGIDTVGRVVQTCANEGNHKSIPSLLRQADAAQSNPSDPPQNERNADAPLTFIESEKKEKPKSDAKKPEPAPNKEKKKKKGFFSKLFGSKKSKTDEKEDSKEKSREEEKKNQHAHSPQKEEKSCRSRESPSATTRPGTTDSSNRTTGGCSAVAAL</sequence>
<name>A0A7G2CDE9_9TRYP</name>
<gene>
    <name evidence="2" type="ORF">ADEAN_000534200</name>
</gene>
<dbReference type="VEuPathDB" id="TriTrypDB:ADEAN_000534200"/>
<dbReference type="Proteomes" id="UP000515908">
    <property type="component" value="Chromosome 09"/>
</dbReference>
<evidence type="ECO:0000313" key="3">
    <source>
        <dbReference type="Proteomes" id="UP000515908"/>
    </source>
</evidence>
<organism evidence="2 3">
    <name type="scientific">Angomonas deanei</name>
    <dbReference type="NCBI Taxonomy" id="59799"/>
    <lineage>
        <taxon>Eukaryota</taxon>
        <taxon>Discoba</taxon>
        <taxon>Euglenozoa</taxon>
        <taxon>Kinetoplastea</taxon>
        <taxon>Metakinetoplastina</taxon>
        <taxon>Trypanosomatida</taxon>
        <taxon>Trypanosomatidae</taxon>
        <taxon>Strigomonadinae</taxon>
        <taxon>Angomonas</taxon>
    </lineage>
</organism>
<feature type="compositionally biased region" description="Basic and acidic residues" evidence="1">
    <location>
        <begin position="101"/>
        <end position="121"/>
    </location>
</feature>
<dbReference type="EMBL" id="LR877153">
    <property type="protein sequence ID" value="CAD2217856.1"/>
    <property type="molecule type" value="Genomic_DNA"/>
</dbReference>
<evidence type="ECO:0000313" key="2">
    <source>
        <dbReference type="EMBL" id="CAD2217856.1"/>
    </source>
</evidence>
<feature type="region of interest" description="Disordered" evidence="1">
    <location>
        <begin position="75"/>
        <end position="202"/>
    </location>
</feature>
<proteinExistence type="predicted"/>
<feature type="compositionally biased region" description="Polar residues" evidence="1">
    <location>
        <begin position="176"/>
        <end position="195"/>
    </location>
</feature>
<feature type="compositionally biased region" description="Basic and acidic residues" evidence="1">
    <location>
        <begin position="139"/>
        <end position="175"/>
    </location>
</feature>
<protein>
    <submittedName>
        <fullName evidence="2">Uncharacterized protein</fullName>
    </submittedName>
</protein>
<accession>A0A7G2CDE9</accession>